<evidence type="ECO:0000256" key="6">
    <source>
        <dbReference type="ARBA" id="ARBA00022679"/>
    </source>
</evidence>
<keyword evidence="10" id="KW-0012">Acyltransferase</keyword>
<keyword evidence="14" id="KW-0812">Transmembrane</keyword>
<keyword evidence="17" id="KW-1185">Reference proteome</keyword>
<evidence type="ECO:0000256" key="14">
    <source>
        <dbReference type="SAM" id="Phobius"/>
    </source>
</evidence>
<evidence type="ECO:0000256" key="1">
    <source>
        <dbReference type="ARBA" id="ARBA00001933"/>
    </source>
</evidence>
<evidence type="ECO:0000256" key="12">
    <source>
        <dbReference type="ARBA" id="ARBA00041765"/>
    </source>
</evidence>
<evidence type="ECO:0000256" key="10">
    <source>
        <dbReference type="ARBA" id="ARBA00023315"/>
    </source>
</evidence>
<proteinExistence type="inferred from homology"/>
<dbReference type="InterPro" id="IPR004839">
    <property type="entry name" value="Aminotransferase_I/II_large"/>
</dbReference>
<evidence type="ECO:0000256" key="11">
    <source>
        <dbReference type="ARBA" id="ARBA00041066"/>
    </source>
</evidence>
<dbReference type="Gene3D" id="3.40.640.10">
    <property type="entry name" value="Type I PLP-dependent aspartate aminotransferase-like (Major domain)"/>
    <property type="match status" value="1"/>
</dbReference>
<feature type="transmembrane region" description="Helical" evidence="14">
    <location>
        <begin position="19"/>
        <end position="36"/>
    </location>
</feature>
<gene>
    <name evidence="16" type="ORF">NTJ_15211</name>
</gene>
<comment type="pathway">
    <text evidence="2">Lipid metabolism; sphingolipid metabolism.</text>
</comment>
<evidence type="ECO:0000256" key="4">
    <source>
        <dbReference type="ARBA" id="ARBA00008392"/>
    </source>
</evidence>
<evidence type="ECO:0000313" key="17">
    <source>
        <dbReference type="Proteomes" id="UP001307889"/>
    </source>
</evidence>
<accession>A0ABN7BFA9</accession>
<dbReference type="SUPFAM" id="SSF53383">
    <property type="entry name" value="PLP-dependent transferases"/>
    <property type="match status" value="1"/>
</dbReference>
<evidence type="ECO:0000256" key="9">
    <source>
        <dbReference type="ARBA" id="ARBA00023098"/>
    </source>
</evidence>
<dbReference type="InterPro" id="IPR015424">
    <property type="entry name" value="PyrdxlP-dep_Trfase"/>
</dbReference>
<dbReference type="InterPro" id="IPR050087">
    <property type="entry name" value="AON_synthase_class-II"/>
</dbReference>
<evidence type="ECO:0000313" key="16">
    <source>
        <dbReference type="EMBL" id="BET02393.1"/>
    </source>
</evidence>
<name>A0ABN7BFA9_9HEMI</name>
<dbReference type="EC" id="2.3.1.50" evidence="5"/>
<comment type="pathway">
    <text evidence="3">Sphingolipid metabolism.</text>
</comment>
<comment type="similarity">
    <text evidence="4">Belongs to the class-II pyridoxal-phosphate-dependent aminotransferase family.</text>
</comment>
<evidence type="ECO:0000256" key="7">
    <source>
        <dbReference type="ARBA" id="ARBA00022898"/>
    </source>
</evidence>
<protein>
    <recommendedName>
        <fullName evidence="11">Serine palmitoyltransferase 1</fullName>
        <ecNumber evidence="5">2.3.1.50</ecNumber>
    </recommendedName>
    <alternativeName>
        <fullName evidence="12">Long chain base biosynthesis protein 1</fullName>
    </alternativeName>
    <alternativeName>
        <fullName evidence="13">Serine-palmitoyl-CoA transferase 1</fullName>
    </alternativeName>
</protein>
<dbReference type="PANTHER" id="PTHR13693">
    <property type="entry name" value="CLASS II AMINOTRANSFERASE/8-AMINO-7-OXONONANOATE SYNTHASE"/>
    <property type="match status" value="1"/>
</dbReference>
<evidence type="ECO:0000256" key="3">
    <source>
        <dbReference type="ARBA" id="ARBA00004991"/>
    </source>
</evidence>
<feature type="domain" description="Aminotransferase class I/classII large" evidence="15">
    <location>
        <begin position="93"/>
        <end position="447"/>
    </location>
</feature>
<dbReference type="Proteomes" id="UP001307889">
    <property type="component" value="Chromosome 14"/>
</dbReference>
<dbReference type="PANTHER" id="PTHR13693:SF2">
    <property type="entry name" value="SERINE PALMITOYLTRANSFERASE 1"/>
    <property type="match status" value="1"/>
</dbReference>
<comment type="cofactor">
    <cofactor evidence="1">
        <name>pyridoxal 5'-phosphate</name>
        <dbReference type="ChEBI" id="CHEBI:597326"/>
    </cofactor>
</comment>
<keyword evidence="9" id="KW-0443">Lipid metabolism</keyword>
<dbReference type="Pfam" id="PF00155">
    <property type="entry name" value="Aminotran_1_2"/>
    <property type="match status" value="1"/>
</dbReference>
<dbReference type="Gene3D" id="3.90.1150.10">
    <property type="entry name" value="Aspartate Aminotransferase, domain 1"/>
    <property type="match status" value="1"/>
</dbReference>
<dbReference type="InterPro" id="IPR015422">
    <property type="entry name" value="PyrdxlP-dep_Trfase_small"/>
</dbReference>
<reference evidence="16 17" key="1">
    <citation type="submission" date="2023-09" db="EMBL/GenBank/DDBJ databases">
        <title>Nesidiocoris tenuis whole genome shotgun sequence.</title>
        <authorList>
            <person name="Shibata T."/>
            <person name="Shimoda M."/>
            <person name="Kobayashi T."/>
            <person name="Uehara T."/>
        </authorList>
    </citation>
    <scope>NUCLEOTIDE SEQUENCE [LARGE SCALE GENOMIC DNA]</scope>
    <source>
        <strain evidence="16 17">Japan</strain>
    </source>
</reference>
<keyword evidence="6" id="KW-0808">Transferase</keyword>
<keyword evidence="14" id="KW-0472">Membrane</keyword>
<keyword evidence="14" id="KW-1133">Transmembrane helix</keyword>
<keyword evidence="8" id="KW-0746">Sphingolipid metabolism</keyword>
<evidence type="ECO:0000256" key="13">
    <source>
        <dbReference type="ARBA" id="ARBA00042649"/>
    </source>
</evidence>
<sequence length="468" mass="52148">MDVIEPVYALLFSRFVPTYHVHLQVLLGMVLLYVLFKKPDKQGRNAKIENELDIINDWKPEPLVKPVDPNSRGLNPPVTKDQIGKHITVDNVKCLNLATHNYLGFVNDEEIEAKAVAAIRKYGIGSCGPRGFFGTVDVHLELEEKLAAFMRTEAAVVYSYGFSTIASAIPAYAKRGDIIFADEAINFPIQKGFTASRSHIKYFRHNDVQHLAELLEEQSLLDRKNLKKAAKTRKFLVIEGIYYKTGDICPFPELMELKKKYKLRLFIDESISFGTLGQTGRGITEYFNVPIEDVDMIMSSMEGSLASIGGFCVGTTFVVEHQVLSGLGYCFSASLPPFLTVAATTALTVLDQRPILVEKLKEKCEEMDTLLRQSSVLGRFFKLSGFPRSPVKHLFPLKAEDDTTVRLEAIVSLCLKEGVALTVPPFHTEDTNHRAPSIRVTMNLKLESADLVLAVSALENAALSVFAR</sequence>
<organism evidence="16 17">
    <name type="scientific">Nesidiocoris tenuis</name>
    <dbReference type="NCBI Taxonomy" id="355587"/>
    <lineage>
        <taxon>Eukaryota</taxon>
        <taxon>Metazoa</taxon>
        <taxon>Ecdysozoa</taxon>
        <taxon>Arthropoda</taxon>
        <taxon>Hexapoda</taxon>
        <taxon>Insecta</taxon>
        <taxon>Pterygota</taxon>
        <taxon>Neoptera</taxon>
        <taxon>Paraneoptera</taxon>
        <taxon>Hemiptera</taxon>
        <taxon>Heteroptera</taxon>
        <taxon>Panheteroptera</taxon>
        <taxon>Cimicomorpha</taxon>
        <taxon>Miridae</taxon>
        <taxon>Dicyphina</taxon>
        <taxon>Nesidiocoris</taxon>
    </lineage>
</organism>
<evidence type="ECO:0000259" key="15">
    <source>
        <dbReference type="Pfam" id="PF00155"/>
    </source>
</evidence>
<evidence type="ECO:0000256" key="2">
    <source>
        <dbReference type="ARBA" id="ARBA00004760"/>
    </source>
</evidence>
<keyword evidence="7" id="KW-0663">Pyridoxal phosphate</keyword>
<evidence type="ECO:0000256" key="5">
    <source>
        <dbReference type="ARBA" id="ARBA00013220"/>
    </source>
</evidence>
<evidence type="ECO:0000256" key="8">
    <source>
        <dbReference type="ARBA" id="ARBA00022919"/>
    </source>
</evidence>
<dbReference type="EMBL" id="AP028922">
    <property type="protein sequence ID" value="BET02393.1"/>
    <property type="molecule type" value="Genomic_DNA"/>
</dbReference>
<dbReference type="InterPro" id="IPR015421">
    <property type="entry name" value="PyrdxlP-dep_Trfase_major"/>
</dbReference>